<keyword evidence="2" id="KW-1185">Reference proteome</keyword>
<accession>A0ABV9Y6Y3</accession>
<evidence type="ECO:0000313" key="1">
    <source>
        <dbReference type="EMBL" id="MFC5058131.1"/>
    </source>
</evidence>
<dbReference type="EMBL" id="JBHSJB010000031">
    <property type="protein sequence ID" value="MFC5058131.1"/>
    <property type="molecule type" value="Genomic_DNA"/>
</dbReference>
<reference evidence="2" key="1">
    <citation type="journal article" date="2019" name="Int. J. Syst. Evol. Microbiol.">
        <title>The Global Catalogue of Microorganisms (GCM) 10K type strain sequencing project: providing services to taxonomists for standard genome sequencing and annotation.</title>
        <authorList>
            <consortium name="The Broad Institute Genomics Platform"/>
            <consortium name="The Broad Institute Genome Sequencing Center for Infectious Disease"/>
            <person name="Wu L."/>
            <person name="Ma J."/>
        </authorList>
    </citation>
    <scope>NUCLEOTIDE SEQUENCE [LARGE SCALE GENOMIC DNA]</scope>
    <source>
        <strain evidence="2">KCTC 12848</strain>
    </source>
</reference>
<proteinExistence type="predicted"/>
<comment type="caution">
    <text evidence="1">The sequence shown here is derived from an EMBL/GenBank/DDBJ whole genome shotgun (WGS) entry which is preliminary data.</text>
</comment>
<organism evidence="1 2">
    <name type="scientific">Saccharothrix xinjiangensis</name>
    <dbReference type="NCBI Taxonomy" id="204798"/>
    <lineage>
        <taxon>Bacteria</taxon>
        <taxon>Bacillati</taxon>
        <taxon>Actinomycetota</taxon>
        <taxon>Actinomycetes</taxon>
        <taxon>Pseudonocardiales</taxon>
        <taxon>Pseudonocardiaceae</taxon>
        <taxon>Saccharothrix</taxon>
    </lineage>
</organism>
<name>A0ABV9Y6Y3_9PSEU</name>
<sequence length="197" mass="21571">MAKLFDRSARRLRRDCEARLSALALPAHRGVAELCEHLSRRRGRPIVTVPVATGDLPAYGLWIAASDTDIVAYPADTSRSHQEHIIAHELAHMICGHRGEPGRETLTDEGASLLFPELDPAVVRATLQRGGYTDPQEREAEMTASLLRERADLVDPEAVWEAAPDDAEVLARIEDTLGRRGPALGAAGHRWPANPRA</sequence>
<dbReference type="Proteomes" id="UP001595833">
    <property type="component" value="Unassembled WGS sequence"/>
</dbReference>
<gene>
    <name evidence="1" type="ORF">ACFPFM_30845</name>
</gene>
<dbReference type="RefSeq" id="WP_344037594.1">
    <property type="nucleotide sequence ID" value="NZ_BAAAKE010000008.1"/>
</dbReference>
<evidence type="ECO:0000313" key="2">
    <source>
        <dbReference type="Proteomes" id="UP001595833"/>
    </source>
</evidence>
<protein>
    <submittedName>
        <fullName evidence="1">Toxin</fullName>
    </submittedName>
</protein>